<dbReference type="RefSeq" id="WP_203746792.1">
    <property type="nucleotide sequence ID" value="NZ_BONF01000017.1"/>
</dbReference>
<dbReference type="EMBL" id="BONF01000017">
    <property type="protein sequence ID" value="GIF82034.1"/>
    <property type="molecule type" value="Genomic_DNA"/>
</dbReference>
<organism evidence="2 3">
    <name type="scientific">Catellatospora bangladeshensis</name>
    <dbReference type="NCBI Taxonomy" id="310355"/>
    <lineage>
        <taxon>Bacteria</taxon>
        <taxon>Bacillati</taxon>
        <taxon>Actinomycetota</taxon>
        <taxon>Actinomycetes</taxon>
        <taxon>Micromonosporales</taxon>
        <taxon>Micromonosporaceae</taxon>
        <taxon>Catellatospora</taxon>
    </lineage>
</organism>
<evidence type="ECO:0000256" key="1">
    <source>
        <dbReference type="SAM" id="SignalP"/>
    </source>
</evidence>
<feature type="chain" id="PRO_5038889669" evidence="1">
    <location>
        <begin position="28"/>
        <end position="514"/>
    </location>
</feature>
<accession>A0A8J3JG47</accession>
<comment type="caution">
    <text evidence="2">The sequence shown here is derived from an EMBL/GenBank/DDBJ whole genome shotgun (WGS) entry which is preliminary data.</text>
</comment>
<dbReference type="Proteomes" id="UP000601223">
    <property type="component" value="Unassembled WGS sequence"/>
</dbReference>
<reference evidence="2 3" key="1">
    <citation type="submission" date="2021-01" db="EMBL/GenBank/DDBJ databases">
        <title>Whole genome shotgun sequence of Catellatospora bangladeshensis NBRC 107357.</title>
        <authorList>
            <person name="Komaki H."/>
            <person name="Tamura T."/>
        </authorList>
    </citation>
    <scope>NUCLEOTIDE SEQUENCE [LARGE SCALE GENOMIC DNA]</scope>
    <source>
        <strain evidence="2 3">NBRC 107357</strain>
    </source>
</reference>
<sequence>MSTLTPSRPRTAVTVLRLAVLALTAGAAIVFTGPAQPAHAVTGTWELIDSTGSYNVAAADIGLVRRNHRNEIHLYTGAPPTWQILDNNPRTVQIAASGANIYQRHGDGRIWKYLGVPITGWQQLDANPATADIVADGNLLYQRHYNGSIFRYTGSGWQLLDANPATRKIAAAGGNLYQIHDTGSIFKLVGAGWQLIDTNPASVDIVADGQDLYQMHRTGAIYKRTPTSWAWLDGNPATAAIAAHGGTLVQRHHTGSVFRHTGAGWELLDSNPATAAVAVGPSFIYQQHTDGRTFQRPLGRRNTAFQPAVHGFKFVNTFVSEPISGVKFGGLCGGMSYASLDYYFRSMRIPQQNTLPPNGSTLQSYIYNRQVNSIVDNADKWAELLVNPFGWRTQEFFNWGLQDYDGGRLQELRWLVDTGRPAPLGLFAAGNGGVAPHHQVVAIGYDMGRYRGDLGAFKEDLKIFVSDPNYPGERLTLVPSPGTTSYRYLEHPEKSWMTYFVDRKYQVGNPPSLP</sequence>
<gene>
    <name evidence="2" type="ORF">Cba03nite_33830</name>
</gene>
<evidence type="ECO:0000313" key="3">
    <source>
        <dbReference type="Proteomes" id="UP000601223"/>
    </source>
</evidence>
<keyword evidence="3" id="KW-1185">Reference proteome</keyword>
<keyword evidence="1" id="KW-0732">Signal</keyword>
<evidence type="ECO:0000313" key="2">
    <source>
        <dbReference type="EMBL" id="GIF82034.1"/>
    </source>
</evidence>
<proteinExistence type="predicted"/>
<feature type="signal peptide" evidence="1">
    <location>
        <begin position="1"/>
        <end position="27"/>
    </location>
</feature>
<dbReference type="AlphaFoldDB" id="A0A8J3JG47"/>
<protein>
    <submittedName>
        <fullName evidence="2">Uncharacterized protein</fullName>
    </submittedName>
</protein>
<name>A0A8J3JG47_9ACTN</name>